<name>A0A103ZJF4_BURCE</name>
<evidence type="ECO:0000313" key="2">
    <source>
        <dbReference type="Proteomes" id="UP000069001"/>
    </source>
</evidence>
<proteinExistence type="predicted"/>
<sequence length="107" mass="12408">MFLYQVLRQRDRCLAPLERVAMLLHQRVSGPTDFSACGFEAALVRPPDMLRHRLVQARVVFQHREDRPERVVVFQAQGARHATHPGQTRLVRHLAGHLPKQTNERID</sequence>
<comment type="caution">
    <text evidence="1">The sequence shown here is derived from an EMBL/GenBank/DDBJ whole genome shotgun (WGS) entry which is preliminary data.</text>
</comment>
<organism evidence="1 2">
    <name type="scientific">Burkholderia cepacia</name>
    <name type="common">Pseudomonas cepacia</name>
    <dbReference type="NCBI Taxonomy" id="292"/>
    <lineage>
        <taxon>Bacteria</taxon>
        <taxon>Pseudomonadati</taxon>
        <taxon>Pseudomonadota</taxon>
        <taxon>Betaproteobacteria</taxon>
        <taxon>Burkholderiales</taxon>
        <taxon>Burkholderiaceae</taxon>
        <taxon>Burkholderia</taxon>
        <taxon>Burkholderia cepacia complex</taxon>
    </lineage>
</organism>
<protein>
    <submittedName>
        <fullName evidence="1">Uncharacterized protein</fullName>
    </submittedName>
</protein>
<dbReference type="AlphaFoldDB" id="A0A103ZJF4"/>
<reference evidence="1 2" key="1">
    <citation type="submission" date="2015-11" db="EMBL/GenBank/DDBJ databases">
        <title>Expanding the genomic diversity of Burkholderia species for the development of highly accurate diagnostics.</title>
        <authorList>
            <person name="Sahl J."/>
            <person name="Keim P."/>
            <person name="Wagner D."/>
        </authorList>
    </citation>
    <scope>NUCLEOTIDE SEQUENCE [LARGE SCALE GENOMIC DNA]</scope>
    <source>
        <strain evidence="1 2">MSMB1302</strain>
    </source>
</reference>
<dbReference type="Proteomes" id="UP000069001">
    <property type="component" value="Unassembled WGS sequence"/>
</dbReference>
<evidence type="ECO:0000313" key="1">
    <source>
        <dbReference type="EMBL" id="KVK80919.1"/>
    </source>
</evidence>
<gene>
    <name evidence="1" type="ORF">WS90_16730</name>
</gene>
<accession>A0A103ZJF4</accession>
<dbReference type="EMBL" id="LOYH01000058">
    <property type="protein sequence ID" value="KVK80919.1"/>
    <property type="molecule type" value="Genomic_DNA"/>
</dbReference>